<dbReference type="GO" id="GO:0034236">
    <property type="term" value="F:protein kinase A catalytic subunit binding"/>
    <property type="evidence" value="ECO:0007669"/>
    <property type="project" value="TreeGrafter"/>
</dbReference>
<dbReference type="EMBL" id="CAJJDP010000031">
    <property type="protein sequence ID" value="CAD8156011.1"/>
    <property type="molecule type" value="Genomic_DNA"/>
</dbReference>
<dbReference type="PROSITE" id="PS50042">
    <property type="entry name" value="CNMP_BINDING_3"/>
    <property type="match status" value="3"/>
</dbReference>
<dbReference type="GO" id="GO:0004862">
    <property type="term" value="F:cAMP-dependent protein kinase inhibitor activity"/>
    <property type="evidence" value="ECO:0007669"/>
    <property type="project" value="TreeGrafter"/>
</dbReference>
<protein>
    <recommendedName>
        <fullName evidence="1">Cyclic nucleotide-binding domain-containing protein</fullName>
    </recommendedName>
</protein>
<organism evidence="2 3">
    <name type="scientific">Paramecium octaurelia</name>
    <dbReference type="NCBI Taxonomy" id="43137"/>
    <lineage>
        <taxon>Eukaryota</taxon>
        <taxon>Sar</taxon>
        <taxon>Alveolata</taxon>
        <taxon>Ciliophora</taxon>
        <taxon>Intramacronucleata</taxon>
        <taxon>Oligohymenophorea</taxon>
        <taxon>Peniculida</taxon>
        <taxon>Parameciidae</taxon>
        <taxon>Paramecium</taxon>
    </lineage>
</organism>
<comment type="caution">
    <text evidence="2">The sequence shown here is derived from an EMBL/GenBank/DDBJ whole genome shotgun (WGS) entry which is preliminary data.</text>
</comment>
<reference evidence="2" key="1">
    <citation type="submission" date="2021-01" db="EMBL/GenBank/DDBJ databases">
        <authorList>
            <consortium name="Genoscope - CEA"/>
            <person name="William W."/>
        </authorList>
    </citation>
    <scope>NUCLEOTIDE SEQUENCE</scope>
</reference>
<feature type="domain" description="Cyclic nucleotide-binding" evidence="1">
    <location>
        <begin position="74"/>
        <end position="117"/>
    </location>
</feature>
<evidence type="ECO:0000313" key="2">
    <source>
        <dbReference type="EMBL" id="CAD8156011.1"/>
    </source>
</evidence>
<dbReference type="CDD" id="cd00038">
    <property type="entry name" value="CAP_ED"/>
    <property type="match status" value="2"/>
</dbReference>
<name>A0A8S1TPJ6_PAROT</name>
<dbReference type="Pfam" id="PF00027">
    <property type="entry name" value="cNMP_binding"/>
    <property type="match status" value="1"/>
</dbReference>
<dbReference type="PANTHER" id="PTHR11635:SF152">
    <property type="entry name" value="CAMP-DEPENDENT PROTEIN KINASE TYPE I REGULATORY SUBUNIT-RELATED"/>
    <property type="match status" value="1"/>
</dbReference>
<proteinExistence type="predicted"/>
<dbReference type="GO" id="GO:0005952">
    <property type="term" value="C:cAMP-dependent protein kinase complex"/>
    <property type="evidence" value="ECO:0007669"/>
    <property type="project" value="InterPro"/>
</dbReference>
<accession>A0A8S1TPJ6</accession>
<dbReference type="OrthoDB" id="21144at2759"/>
<feature type="domain" description="Cyclic nucleotide-binding" evidence="1">
    <location>
        <begin position="169"/>
        <end position="255"/>
    </location>
</feature>
<evidence type="ECO:0000259" key="1">
    <source>
        <dbReference type="PROSITE" id="PS50042"/>
    </source>
</evidence>
<dbReference type="Proteomes" id="UP000683925">
    <property type="component" value="Unassembled WGS sequence"/>
</dbReference>
<dbReference type="AlphaFoldDB" id="A0A8S1TPJ6"/>
<sequence>MSRRKTNTKEVLNDNDDEIAQKELMYAPVIQIYTDNQYLTEMQVDSITGIMQNIEIFKTWCPETSTLFEFARLISQNLQYERFQKQNAVFNLGDQGDKFYIILTGTAAVYIKRQPQQIETEEQEIQPKIEQYLDKMQLNSISEIETDSKFSFFEKLIKKQTKPSKQIESELLLLNTGNFDMYFTKYGICKFQQISQLHSGQYFGDMALTTDKPRAASIVTNTDLQVLSLNKANFKKIFEKQIKAQQEKIEYFLKMFPSMTKFKISKLIMYFSQYKYPPNYKIWKQNDIVDGLFLLKEGEIQLQKTVDFHPFLKSEQNQLLSETKREKTSQIDVITLANLTDGCFIGETDIYLKNERRDYTVKTQTQCNVYVLYMDNYLIVKRQFPEFINPLQLLSQKNVNLYKKRLDEIIQTKVVSLNLQKKEEHNVIERRYLNDIEIKQQPNFVHQHQISSPILRSSIHPKMTKQQMVEQNQSIALQHQKNEKISNKQEEFNMLKMAGDNFQKCLFIRVEKQFEQFQPTKPKGKTPFFSKHQKDIKDLLNQIKRNQIPQETTINQYEESDQYSLPFLTLSKRQLKNINPQVQQKMEILKQCLTSPTSCHSKSVSQTIDQFYKIKAQQGFVLCDSLNPIQDRGHAQSRFNKHLANVKLSQRNQKSIQQCLNSQKVSLDNLDTNIFSSQPTVQYL</sequence>
<dbReference type="GO" id="GO:0030552">
    <property type="term" value="F:cAMP binding"/>
    <property type="evidence" value="ECO:0007669"/>
    <property type="project" value="TreeGrafter"/>
</dbReference>
<keyword evidence="3" id="KW-1185">Reference proteome</keyword>
<feature type="domain" description="Cyclic nucleotide-binding" evidence="1">
    <location>
        <begin position="255"/>
        <end position="377"/>
    </location>
</feature>
<gene>
    <name evidence="2" type="ORF">POCTA_138.1.T0310245</name>
</gene>
<dbReference type="GO" id="GO:0005829">
    <property type="term" value="C:cytosol"/>
    <property type="evidence" value="ECO:0007669"/>
    <property type="project" value="TreeGrafter"/>
</dbReference>
<dbReference type="PANTHER" id="PTHR11635">
    <property type="entry name" value="CAMP-DEPENDENT PROTEIN KINASE REGULATORY CHAIN"/>
    <property type="match status" value="1"/>
</dbReference>
<dbReference type="OMA" id="FNKHLAN"/>
<dbReference type="InterPro" id="IPR050503">
    <property type="entry name" value="cAMP-dep_PK_reg_su-like"/>
</dbReference>
<evidence type="ECO:0000313" key="3">
    <source>
        <dbReference type="Proteomes" id="UP000683925"/>
    </source>
</evidence>
<dbReference type="InterPro" id="IPR000595">
    <property type="entry name" value="cNMP-bd_dom"/>
</dbReference>